<reference evidence="2 3" key="1">
    <citation type="submission" date="2018-09" db="EMBL/GenBank/DDBJ databases">
        <title>A high-quality reference genome of wild soybean provides a powerful tool to mine soybean genomes.</title>
        <authorList>
            <person name="Xie M."/>
            <person name="Chung C.Y.L."/>
            <person name="Li M.-W."/>
            <person name="Wong F.-L."/>
            <person name="Chan T.-F."/>
            <person name="Lam H.-M."/>
        </authorList>
    </citation>
    <scope>NUCLEOTIDE SEQUENCE [LARGE SCALE GENOMIC DNA]</scope>
    <source>
        <strain evidence="3">cv. W05</strain>
        <tissue evidence="2">Hypocotyl of etiolated seedlings</tissue>
    </source>
</reference>
<dbReference type="Proteomes" id="UP000289340">
    <property type="component" value="Chromosome 8"/>
</dbReference>
<evidence type="ECO:0000313" key="2">
    <source>
        <dbReference type="EMBL" id="RZB97025.1"/>
    </source>
</evidence>
<keyword evidence="3" id="KW-1185">Reference proteome</keyword>
<gene>
    <name evidence="2" type="ORF">D0Y65_020629</name>
</gene>
<dbReference type="EMBL" id="QZWG01000008">
    <property type="protein sequence ID" value="RZB97025.1"/>
    <property type="molecule type" value="Genomic_DNA"/>
</dbReference>
<feature type="compositionally biased region" description="Polar residues" evidence="1">
    <location>
        <begin position="210"/>
        <end position="227"/>
    </location>
</feature>
<proteinExistence type="predicted"/>
<organism evidence="2 3">
    <name type="scientific">Glycine soja</name>
    <name type="common">Wild soybean</name>
    <dbReference type="NCBI Taxonomy" id="3848"/>
    <lineage>
        <taxon>Eukaryota</taxon>
        <taxon>Viridiplantae</taxon>
        <taxon>Streptophyta</taxon>
        <taxon>Embryophyta</taxon>
        <taxon>Tracheophyta</taxon>
        <taxon>Spermatophyta</taxon>
        <taxon>Magnoliopsida</taxon>
        <taxon>eudicotyledons</taxon>
        <taxon>Gunneridae</taxon>
        <taxon>Pentapetalae</taxon>
        <taxon>rosids</taxon>
        <taxon>fabids</taxon>
        <taxon>Fabales</taxon>
        <taxon>Fabaceae</taxon>
        <taxon>Papilionoideae</taxon>
        <taxon>50 kb inversion clade</taxon>
        <taxon>NPAAA clade</taxon>
        <taxon>indigoferoid/millettioid clade</taxon>
        <taxon>Phaseoleae</taxon>
        <taxon>Glycine</taxon>
        <taxon>Glycine subgen. Soja</taxon>
    </lineage>
</organism>
<evidence type="ECO:0000256" key="1">
    <source>
        <dbReference type="SAM" id="MobiDB-lite"/>
    </source>
</evidence>
<sequence>MKLKDPFNTSSRRDADPIPVTEDYYVTVPFDDEGQLNSLDVNFLFMSSSLNNTHDIRRKKEWSFTGIFGHSFCDERSCHCPGGIRFEWTGKDLLDLSTSEYVRSRPHLVIPEEDHADATMAGTLSPTNQNPEDQPITATDQTSGELIDAPFVTAFDMEIEHISNVAVTPPPTVPAHNVVEDDYMSADKRNDLTMKTLDLAASSGAHRSENMQTPAERMQTSDSDTPQLINSTDVLKTKKLVCVQQEQSYGDISLELATMPSNAQVGFLAQNGNAVECV</sequence>
<dbReference type="AlphaFoldDB" id="A0A445JF08"/>
<protein>
    <submittedName>
        <fullName evidence="2">Uncharacterized protein</fullName>
    </submittedName>
</protein>
<accession>A0A445JF08</accession>
<name>A0A445JF08_GLYSO</name>
<evidence type="ECO:0000313" key="3">
    <source>
        <dbReference type="Proteomes" id="UP000289340"/>
    </source>
</evidence>
<feature type="region of interest" description="Disordered" evidence="1">
    <location>
        <begin position="202"/>
        <end position="227"/>
    </location>
</feature>
<comment type="caution">
    <text evidence="2">The sequence shown here is derived from an EMBL/GenBank/DDBJ whole genome shotgun (WGS) entry which is preliminary data.</text>
</comment>